<dbReference type="CDD" id="cd20169">
    <property type="entry name" value="Peptidase_M90_mtfA"/>
    <property type="match status" value="1"/>
</dbReference>
<dbReference type="Gene3D" id="1.10.472.150">
    <property type="entry name" value="Glucose-regulated metallo-peptidase M90, N-terminal domain"/>
    <property type="match status" value="1"/>
</dbReference>
<evidence type="ECO:0000313" key="2">
    <source>
        <dbReference type="Proteomes" id="UP000275461"/>
    </source>
</evidence>
<dbReference type="Gene3D" id="3.40.390.10">
    <property type="entry name" value="Collagenase (Catalytic Domain)"/>
    <property type="match status" value="1"/>
</dbReference>
<evidence type="ECO:0000313" key="1">
    <source>
        <dbReference type="EMBL" id="RLK50351.1"/>
    </source>
</evidence>
<dbReference type="PANTHER" id="PTHR30164">
    <property type="entry name" value="MTFA PEPTIDASE"/>
    <property type="match status" value="1"/>
</dbReference>
<dbReference type="GO" id="GO:0004177">
    <property type="term" value="F:aminopeptidase activity"/>
    <property type="evidence" value="ECO:0007669"/>
    <property type="project" value="TreeGrafter"/>
</dbReference>
<proteinExistence type="predicted"/>
<dbReference type="EMBL" id="RCDA01000001">
    <property type="protein sequence ID" value="RLK50351.1"/>
    <property type="molecule type" value="Genomic_DNA"/>
</dbReference>
<dbReference type="AlphaFoldDB" id="A0A498CDL3"/>
<gene>
    <name evidence="1" type="ORF">DFR31_0247</name>
</gene>
<dbReference type="GO" id="GO:0008237">
    <property type="term" value="F:metallopeptidase activity"/>
    <property type="evidence" value="ECO:0007669"/>
    <property type="project" value="InterPro"/>
</dbReference>
<dbReference type="PANTHER" id="PTHR30164:SF2">
    <property type="entry name" value="PROTEIN MTFA"/>
    <property type="match status" value="1"/>
</dbReference>
<dbReference type="Pfam" id="PF06167">
    <property type="entry name" value="Peptidase_M90"/>
    <property type="match status" value="1"/>
</dbReference>
<dbReference type="RefSeq" id="WP_121440844.1">
    <property type="nucleotide sequence ID" value="NZ_RCDA01000001.1"/>
</dbReference>
<dbReference type="InterPro" id="IPR010384">
    <property type="entry name" value="MtfA_fam"/>
</dbReference>
<dbReference type="GO" id="GO:0005829">
    <property type="term" value="C:cytosol"/>
    <property type="evidence" value="ECO:0007669"/>
    <property type="project" value="TreeGrafter"/>
</dbReference>
<organism evidence="1 2">
    <name type="scientific">Alkalispirillum mobile</name>
    <dbReference type="NCBI Taxonomy" id="85925"/>
    <lineage>
        <taxon>Bacteria</taxon>
        <taxon>Pseudomonadati</taxon>
        <taxon>Pseudomonadota</taxon>
        <taxon>Gammaproteobacteria</taxon>
        <taxon>Chromatiales</taxon>
        <taxon>Ectothiorhodospiraceae</taxon>
        <taxon>Alkalispirillum</taxon>
    </lineage>
</organism>
<dbReference type="InterPro" id="IPR024079">
    <property type="entry name" value="MetalloPept_cat_dom_sf"/>
</dbReference>
<protein>
    <recommendedName>
        <fullName evidence="3">Zinc-dependent peptidase</fullName>
    </recommendedName>
</protein>
<dbReference type="InterPro" id="IPR042252">
    <property type="entry name" value="MtfA_N"/>
</dbReference>
<dbReference type="OrthoDB" id="9786424at2"/>
<evidence type="ECO:0008006" key="3">
    <source>
        <dbReference type="Google" id="ProtNLM"/>
    </source>
</evidence>
<sequence>MFRLDRFWRGSRPGEPLNTLHWHEAMAQCWPLPGLSADERPALEALARQFLASRQWEGVGGLEPDEALRLAVAAQACLPVLGLGLDWYDDWVTVLLYPSGFVARHVWEDEFGVVHEEEGPLVGEAWERGPLVLSAEDVQTPEPGFSVVIHECAHKLDMRNGDANGQPPLHADMDAGAWAEAFSEAWGRFTEGVEAQADWLPFDAYAAENPGEFFAVASEAFFTDPAPLNETFPAVYAQMREFYRQDPLARLRRAGLLP</sequence>
<keyword evidence="2" id="KW-1185">Reference proteome</keyword>
<name>A0A498CDL3_9GAMM</name>
<dbReference type="SUPFAM" id="SSF55486">
    <property type="entry name" value="Metalloproteases ('zincins'), catalytic domain"/>
    <property type="match status" value="1"/>
</dbReference>
<reference evidence="1 2" key="1">
    <citation type="submission" date="2018-10" db="EMBL/GenBank/DDBJ databases">
        <title>Genomic Encyclopedia of Type Strains, Phase IV (KMG-IV): sequencing the most valuable type-strain genomes for metagenomic binning, comparative biology and taxonomic classification.</title>
        <authorList>
            <person name="Goeker M."/>
        </authorList>
    </citation>
    <scope>NUCLEOTIDE SEQUENCE [LARGE SCALE GENOMIC DNA]</scope>
    <source>
        <strain evidence="1 2">DSM 12769</strain>
    </source>
</reference>
<comment type="caution">
    <text evidence="1">The sequence shown here is derived from an EMBL/GenBank/DDBJ whole genome shotgun (WGS) entry which is preliminary data.</text>
</comment>
<dbReference type="Proteomes" id="UP000275461">
    <property type="component" value="Unassembled WGS sequence"/>
</dbReference>
<accession>A0A498CDL3</accession>